<comment type="caution">
    <text evidence="3">The sequence shown here is derived from an EMBL/GenBank/DDBJ whole genome shotgun (WGS) entry which is preliminary data.</text>
</comment>
<feature type="domain" description="Outer membrane protein beta-barrel" evidence="2">
    <location>
        <begin position="20"/>
        <end position="227"/>
    </location>
</feature>
<gene>
    <name evidence="3" type="ORF">DXU93_13440</name>
</gene>
<dbReference type="OrthoDB" id="1466992at2"/>
<organism evidence="3 4">
    <name type="scientific">Brumimicrobium aurantiacum</name>
    <dbReference type="NCBI Taxonomy" id="1737063"/>
    <lineage>
        <taxon>Bacteria</taxon>
        <taxon>Pseudomonadati</taxon>
        <taxon>Bacteroidota</taxon>
        <taxon>Flavobacteriia</taxon>
        <taxon>Flavobacteriales</taxon>
        <taxon>Crocinitomicaceae</taxon>
        <taxon>Brumimicrobium</taxon>
    </lineage>
</organism>
<keyword evidence="1" id="KW-0732">Signal</keyword>
<keyword evidence="4" id="KW-1185">Reference proteome</keyword>
<evidence type="ECO:0000256" key="1">
    <source>
        <dbReference type="SAM" id="SignalP"/>
    </source>
</evidence>
<accession>A0A3E1EV39</accession>
<reference evidence="3 4" key="1">
    <citation type="submission" date="2018-08" db="EMBL/GenBank/DDBJ databases">
        <title>The draft genome squence of Brumimicrobium sp. N62.</title>
        <authorList>
            <person name="Du Z.-J."/>
            <person name="Luo H.-R."/>
        </authorList>
    </citation>
    <scope>NUCLEOTIDE SEQUENCE [LARGE SCALE GENOMIC DNA]</scope>
    <source>
        <strain evidence="3 4">N62</strain>
    </source>
</reference>
<sequence>MKKILTLSLFAGLMFTASAQDAADKKVMAGLSLGGAINLNDPQTNTMDANVGGDFVVGMALDWNFSKNIALSTGLEFDFNRFKTTFKDNVYFDYNDKDIRQFKDYNSESTEDNFFFVNERKHKSIYLSIPVMLKFQTNYMGYMRYYGKFGLRNSFLLTTRTNNTGNAYDSNGTSLDQTELDDMKSPGVMSFYKGAIGISGGAEYNISGNTVLVVELGYYYGFSEVFQQEGSLFGDDEKGLSLYNINASNGRDYYAPSLNQSQLLLKVSVLF</sequence>
<name>A0A3E1EV39_9FLAO</name>
<dbReference type="RefSeq" id="WP_116881821.1">
    <property type="nucleotide sequence ID" value="NZ_QURB01000009.1"/>
</dbReference>
<dbReference type="EMBL" id="QURB01000009">
    <property type="protein sequence ID" value="RFC53429.1"/>
    <property type="molecule type" value="Genomic_DNA"/>
</dbReference>
<dbReference type="Pfam" id="PF13568">
    <property type="entry name" value="OMP_b-brl_2"/>
    <property type="match status" value="1"/>
</dbReference>
<evidence type="ECO:0000313" key="3">
    <source>
        <dbReference type="EMBL" id="RFC53429.1"/>
    </source>
</evidence>
<protein>
    <submittedName>
        <fullName evidence="3">PorT family protein</fullName>
    </submittedName>
</protein>
<dbReference type="AlphaFoldDB" id="A0A3E1EV39"/>
<feature type="chain" id="PRO_5017779031" evidence="1">
    <location>
        <begin position="20"/>
        <end position="271"/>
    </location>
</feature>
<dbReference type="InterPro" id="IPR025665">
    <property type="entry name" value="Beta-barrel_OMP_2"/>
</dbReference>
<feature type="signal peptide" evidence="1">
    <location>
        <begin position="1"/>
        <end position="19"/>
    </location>
</feature>
<proteinExistence type="predicted"/>
<evidence type="ECO:0000259" key="2">
    <source>
        <dbReference type="Pfam" id="PF13568"/>
    </source>
</evidence>
<evidence type="ECO:0000313" key="4">
    <source>
        <dbReference type="Proteomes" id="UP000257127"/>
    </source>
</evidence>
<dbReference type="Proteomes" id="UP000257127">
    <property type="component" value="Unassembled WGS sequence"/>
</dbReference>